<accession>A0A8S3RXQ9</accession>
<feature type="domain" description="Zinc finger PHD-type" evidence="6">
    <location>
        <begin position="194"/>
        <end position="245"/>
    </location>
</feature>
<evidence type="ECO:0000256" key="2">
    <source>
        <dbReference type="ARBA" id="ARBA00022771"/>
    </source>
</evidence>
<keyword evidence="8" id="KW-1185">Reference proteome</keyword>
<proteinExistence type="predicted"/>
<dbReference type="InterPro" id="IPR013083">
    <property type="entry name" value="Znf_RING/FYVE/PHD"/>
</dbReference>
<keyword evidence="1" id="KW-0479">Metal-binding</keyword>
<dbReference type="SUPFAM" id="SSF56219">
    <property type="entry name" value="DNase I-like"/>
    <property type="match status" value="1"/>
</dbReference>
<evidence type="ECO:0000313" key="7">
    <source>
        <dbReference type="EMBL" id="CAG2213069.1"/>
    </source>
</evidence>
<keyword evidence="2" id="KW-0863">Zinc-finger</keyword>
<evidence type="ECO:0000256" key="3">
    <source>
        <dbReference type="ARBA" id="ARBA00022833"/>
    </source>
</evidence>
<dbReference type="InterPro" id="IPR019786">
    <property type="entry name" value="Zinc_finger_PHD-type_CS"/>
</dbReference>
<dbReference type="SMART" id="SM00249">
    <property type="entry name" value="PHD"/>
    <property type="match status" value="1"/>
</dbReference>
<feature type="region of interest" description="Disordered" evidence="5">
    <location>
        <begin position="403"/>
        <end position="444"/>
    </location>
</feature>
<dbReference type="SUPFAM" id="SSF57903">
    <property type="entry name" value="FYVE/PHD zinc finger"/>
    <property type="match status" value="1"/>
</dbReference>
<dbReference type="InterPro" id="IPR036691">
    <property type="entry name" value="Endo/exonu/phosph_ase_sf"/>
</dbReference>
<evidence type="ECO:0000256" key="1">
    <source>
        <dbReference type="ARBA" id="ARBA00022723"/>
    </source>
</evidence>
<dbReference type="Gene3D" id="3.30.40.10">
    <property type="entry name" value="Zinc/RING finger domain, C3HC4 (zinc finger)"/>
    <property type="match status" value="1"/>
</dbReference>
<dbReference type="PROSITE" id="PS01359">
    <property type="entry name" value="ZF_PHD_1"/>
    <property type="match status" value="1"/>
</dbReference>
<feature type="region of interest" description="Disordered" evidence="5">
    <location>
        <begin position="637"/>
        <end position="667"/>
    </location>
</feature>
<dbReference type="GO" id="GO:0008270">
    <property type="term" value="F:zinc ion binding"/>
    <property type="evidence" value="ECO:0007669"/>
    <property type="project" value="UniProtKB-KW"/>
</dbReference>
<organism evidence="7 8">
    <name type="scientific">Mytilus edulis</name>
    <name type="common">Blue mussel</name>
    <dbReference type="NCBI Taxonomy" id="6550"/>
    <lineage>
        <taxon>Eukaryota</taxon>
        <taxon>Metazoa</taxon>
        <taxon>Spiralia</taxon>
        <taxon>Lophotrochozoa</taxon>
        <taxon>Mollusca</taxon>
        <taxon>Bivalvia</taxon>
        <taxon>Autobranchia</taxon>
        <taxon>Pteriomorphia</taxon>
        <taxon>Mytilida</taxon>
        <taxon>Mytiloidea</taxon>
        <taxon>Mytilidae</taxon>
        <taxon>Mytilinae</taxon>
        <taxon>Mytilus</taxon>
    </lineage>
</organism>
<reference evidence="7" key="1">
    <citation type="submission" date="2021-03" db="EMBL/GenBank/DDBJ databases">
        <authorList>
            <person name="Bekaert M."/>
        </authorList>
    </citation>
    <scope>NUCLEOTIDE SEQUENCE</scope>
</reference>
<sequence>MALVTNSSEKIIVDPKTIQDNNHVNQVQNQTKTKTYSLDIDKVLQNKLESAKRTDISYKMTSGGLTVTLDLATFELFIAAISSYYQCYPLSAGEITFQSEHDRRGVLVQKTFKVQLKSSQSYTINAYTTKATLLINGKSITHFIENELPTIHGMICNTYVNNQQMNTSTINKLLEEQLQYILDNRSTNNNMKARCRKCNRNVITRAVQCNSCQMWVHYRCEGLRPIDIDKIESNNNTSYTCSSCPNPTSTAIENICSSTSPQINSREIDNISASMINTTQKCLALVNSQMATSAEILLNEERIKQICSNCDNDILESDETVCDSCNNVVHLTCIATNCTTQKCQACFGLEIQDQQVEKASSYDTSKELDNDHDDTIMKTPYVVQTETPSICIDNDMTVEKEQVDNISRTKKSKKNLNTNSKPQDGTIVEQSTRSNNKTEDVCINQSKTTDDAQIKFKDLRQLELKLKKREDDIRLREMRNSELNAENIRLQSTILMQETKIKELENTIRILNRKIVVLEDTESESKRTDTNSPVQNCCHQKCVTETDNLLLAMRERMTKLILQKVDAQINQLESEQIPVQSTVINDMLPKGNTNETLAKEHVYTNTSTVHRGTVGNSEAIPLAMNVIHQPPQYHVSHPPPTINGAHQPPQYHVSHPPPAINVVHQPPQSRVSQPLQYKYYTASNKEGKAMQQHQPSLTNNSNMFTSGKTLTQRKLVPAVTRNVNSDFKVYHLNILSFNCKNIKTCDPLFSEILFNYDIVLLQEHWLFDCQLPLLDNVHIDFNGIGKAVDSDDPLPPTHLPRGYGGVCILWKKTIDHKITKVDCTNNRIQCIEITNTCGKDILVICVYMPCKDNRVEKLIEFLDCTEQLHSLCSQYNNTHHIVIGGDINENIIDKSESKRYEAVRTLMDDHCLYTKDLGRTFINYKHEEISSIDYIFLDKELFENNSSYLKLDSCSSLVSDHYPITCRLNVKIEHRQQSTKILPTNRKIKWSTIDVNLYEENVNKSLTAISSEIQSGQELTKVITQVNTIMKNAAIESAPRAKVYNRKKQKPKIRSFKTNQASKRCKEAFAKWKANERPTSPNNKIYCDMKFAKYELRKTCRIEIAMKVLNDRQEILDARTKHDQIFYKLLGKKKGKLKNCISELNVQDNIYKSDNEIIVGWKHHFNKLAQPANDPEYDDEYYKQLALDLDNIIDIFYPNRRKQQEPSFPWSIGNSIMPIVSQTTHMGVLRTSKPDDPNPLYENVKKARRAMYSLMPAGLHGKNGLDIQSLLHIFNIYVIPVLLYGLELVTPTGKNLDIIDIFHKKCIKQLLSLPTSTATPAIYILSGQLPIEGQIHKKILSLFGNISRQPQNSLEKQIAYRQLLMKTDDSHSWFIIVKTILAKYNLPSALYLLDSQIQKLKWKTMVNKEVSKYWKHFIEGHCKLYPSLKYLNSQYIPGKTHVLVNLSASNSMQEAMRIPVKLRIATGSYILMADRTRHSKNKGLLATCPLCQTSDETLEHFLLLCPALSNQRKSILSNIQLLHEKLSIQFKHNGSEVDLIQVIIDSSTIGLLEPSCDNSILMDIEFQSRRLCFLLHTSRSRILNDIDRT</sequence>
<dbReference type="OrthoDB" id="7476844at2759"/>
<gene>
    <name evidence="7" type="ORF">MEDL_27016</name>
</gene>
<evidence type="ECO:0000256" key="4">
    <source>
        <dbReference type="SAM" id="Coils"/>
    </source>
</evidence>
<keyword evidence="3" id="KW-0862">Zinc</keyword>
<dbReference type="EMBL" id="CAJPWZ010001323">
    <property type="protein sequence ID" value="CAG2213069.1"/>
    <property type="molecule type" value="Genomic_DNA"/>
</dbReference>
<evidence type="ECO:0000313" key="8">
    <source>
        <dbReference type="Proteomes" id="UP000683360"/>
    </source>
</evidence>
<evidence type="ECO:0000256" key="5">
    <source>
        <dbReference type="SAM" id="MobiDB-lite"/>
    </source>
</evidence>
<comment type="caution">
    <text evidence="7">The sequence shown here is derived from an EMBL/GenBank/DDBJ whole genome shotgun (WGS) entry which is preliminary data.</text>
</comment>
<protein>
    <recommendedName>
        <fullName evidence="6">Zinc finger PHD-type domain-containing protein</fullName>
    </recommendedName>
</protein>
<dbReference type="InterPro" id="IPR011011">
    <property type="entry name" value="Znf_FYVE_PHD"/>
</dbReference>
<evidence type="ECO:0000259" key="6">
    <source>
        <dbReference type="SMART" id="SM00249"/>
    </source>
</evidence>
<dbReference type="Proteomes" id="UP000683360">
    <property type="component" value="Unassembled WGS sequence"/>
</dbReference>
<dbReference type="InterPro" id="IPR005135">
    <property type="entry name" value="Endo/exonuclease/phosphatase"/>
</dbReference>
<keyword evidence="4" id="KW-0175">Coiled coil</keyword>
<dbReference type="InterPro" id="IPR001965">
    <property type="entry name" value="Znf_PHD"/>
</dbReference>
<dbReference type="GO" id="GO:0003824">
    <property type="term" value="F:catalytic activity"/>
    <property type="evidence" value="ECO:0007669"/>
    <property type="project" value="InterPro"/>
</dbReference>
<name>A0A8S3RXQ9_MYTED</name>
<dbReference type="Gene3D" id="3.60.10.10">
    <property type="entry name" value="Endonuclease/exonuclease/phosphatase"/>
    <property type="match status" value="1"/>
</dbReference>
<feature type="coiled-coil region" evidence="4">
    <location>
        <begin position="487"/>
        <end position="521"/>
    </location>
</feature>
<dbReference type="Pfam" id="PF03372">
    <property type="entry name" value="Exo_endo_phos"/>
    <property type="match status" value="1"/>
</dbReference>